<feature type="compositionally biased region" description="Basic and acidic residues" evidence="1">
    <location>
        <begin position="8"/>
        <end position="19"/>
    </location>
</feature>
<keyword evidence="2" id="KW-0282">Flagellum</keyword>
<keyword evidence="3" id="KW-1185">Reference proteome</keyword>
<sequence length="149" mass="16372">MTQVASSKTERPPRDERESGPGVVLPWEQQGRLFSQLFAGEGKREGSSRSLGAAKATADLALVEAFAEQLVPRLTTATQWPLQAAFFLPRLGRVDVSVRREQGAWHLEMAAEEERTRAWLGGLRQHCQDRLSADLGGPVHLSLADAVRS</sequence>
<organism evidence="2 3">
    <name type="scientific">Pseudomonas kairouanensis</name>
    <dbReference type="NCBI Taxonomy" id="2293832"/>
    <lineage>
        <taxon>Bacteria</taxon>
        <taxon>Pseudomonadati</taxon>
        <taxon>Pseudomonadota</taxon>
        <taxon>Gammaproteobacteria</taxon>
        <taxon>Pseudomonadales</taxon>
        <taxon>Pseudomonadaceae</taxon>
        <taxon>Pseudomonas</taxon>
    </lineage>
</organism>
<dbReference type="RefSeq" id="WP_135290783.1">
    <property type="nucleotide sequence ID" value="NZ_QUZU01000028.1"/>
</dbReference>
<keyword evidence="2" id="KW-0966">Cell projection</keyword>
<dbReference type="CDD" id="cd17468">
    <property type="entry name" value="T3SS_HrpP_C"/>
    <property type="match status" value="1"/>
</dbReference>
<protein>
    <submittedName>
        <fullName evidence="2">Flagellar hook-length control protein FliK</fullName>
    </submittedName>
</protein>
<gene>
    <name evidence="2" type="ORF">DYL59_20435</name>
</gene>
<dbReference type="EMBL" id="QUZU01000028">
    <property type="protein sequence ID" value="TFY86929.1"/>
    <property type="molecule type" value="Genomic_DNA"/>
</dbReference>
<evidence type="ECO:0000313" key="2">
    <source>
        <dbReference type="EMBL" id="TFY86929.1"/>
    </source>
</evidence>
<dbReference type="InterPro" id="IPR049757">
    <property type="entry name" value="T3SS_HrpP-like_C"/>
</dbReference>
<comment type="caution">
    <text evidence="2">The sequence shown here is derived from an EMBL/GenBank/DDBJ whole genome shotgun (WGS) entry which is preliminary data.</text>
</comment>
<proteinExistence type="predicted"/>
<name>A0A4Z0ALA0_9PSED</name>
<feature type="region of interest" description="Disordered" evidence="1">
    <location>
        <begin position="1"/>
        <end position="23"/>
    </location>
</feature>
<keyword evidence="2" id="KW-0969">Cilium</keyword>
<dbReference type="Proteomes" id="UP000297391">
    <property type="component" value="Unassembled WGS sequence"/>
</dbReference>
<evidence type="ECO:0000256" key="1">
    <source>
        <dbReference type="SAM" id="MobiDB-lite"/>
    </source>
</evidence>
<reference evidence="2 3" key="1">
    <citation type="journal article" date="2019" name="Syst. Appl. Microbiol.">
        <title>New species of pathogenic Pseudomonas isolated from citrus in Tunisia: Proposal of Pseudomonas kairouanensis sp. nov. and Pseudomonas nabeulensis sp. nov.</title>
        <authorList>
            <person name="Oueslati M."/>
            <person name="Mulet M."/>
            <person name="Gomila M."/>
            <person name="Berge O."/>
            <person name="Hajlaoui M.R."/>
            <person name="Lalucat J."/>
            <person name="Sadfi-Zouaoui N."/>
            <person name="Garcia-Valdes E."/>
        </authorList>
    </citation>
    <scope>NUCLEOTIDE SEQUENCE [LARGE SCALE GENOMIC DNA]</scope>
    <source>
        <strain evidence="2 3">KC12</strain>
    </source>
</reference>
<evidence type="ECO:0000313" key="3">
    <source>
        <dbReference type="Proteomes" id="UP000297391"/>
    </source>
</evidence>
<dbReference type="AlphaFoldDB" id="A0A4Z0ALA0"/>
<accession>A0A4Z0ALA0</accession>
<dbReference type="OrthoDB" id="6965899at2"/>